<gene>
    <name evidence="2" type="ORF">BIW12_05455</name>
</gene>
<dbReference type="InterPro" id="IPR013783">
    <property type="entry name" value="Ig-like_fold"/>
</dbReference>
<evidence type="ECO:0008006" key="4">
    <source>
        <dbReference type="Google" id="ProtNLM"/>
    </source>
</evidence>
<name>A0A1D9P8S7_9FLAO</name>
<reference evidence="2 3" key="1">
    <citation type="submission" date="2016-10" db="EMBL/GenBank/DDBJ databases">
        <title>Complete Genome Sequence of Flavobacterium sp. PK15.</title>
        <authorList>
            <person name="Ekwe A."/>
            <person name="Kim S.B."/>
        </authorList>
    </citation>
    <scope>NUCLEOTIDE SEQUENCE [LARGE SCALE GENOMIC DNA]</scope>
    <source>
        <strain evidence="2 3">PK15</strain>
    </source>
</reference>
<feature type="chain" id="PRO_5009444208" description="Ig-like domain-containing protein" evidence="1">
    <location>
        <begin position="26"/>
        <end position="1340"/>
    </location>
</feature>
<keyword evidence="1" id="KW-0732">Signal</keyword>
<evidence type="ECO:0000313" key="2">
    <source>
        <dbReference type="EMBL" id="AOZ98922.1"/>
    </source>
</evidence>
<dbReference type="OrthoDB" id="1652165at2"/>
<evidence type="ECO:0000256" key="1">
    <source>
        <dbReference type="SAM" id="SignalP"/>
    </source>
</evidence>
<protein>
    <recommendedName>
        <fullName evidence="4">Ig-like domain-containing protein</fullName>
    </recommendedName>
</protein>
<sequence>MRLFLFKKVIFGVLFLFVFSTKITGQTTTSGVAYIWSTTNTWAPSGVPASSTNVTVNNPLTLDQNLTISTGNYTFNQDVTDQPGGSNYDFSAVDASGSLTIASGTTTIGGVTSIGGNSIFTLTVKSGTTLVLGTLGSTSNNFLIGNKSSITIEQGATLIVYGNIVNSNSTGNFTVNGLLQVYGDYITDNGNIDISGTTGQFYTTGAMTTQGNSSQIYGSSNNCASNCSGTSLGCGTSNPDTAYTATILPQSQTICSGGSISNLTFSTNAPSPTYEWQYSLTAGGTYTPISGATSSSYTPSALTVTTWYRVKYTSSASGCGTKYSAPIPVYVSASTYTQSTAGQTVCGGSFGPISVSAFGTGLTYQWYSNTTASNSGGSLISGAVSNVYTPSSAVSGTTYYYCVINSSCGIAFTTAVSGAFTVSLNSVTAASSSPNLCVNTLMTNITHTTTGATGIGTATGLPTGVTALWSSNTITISGTPTQSGTFNYSIPLSGGCGNVSATGTITVNAFPIITTQPVNQLDCEGASVKFKVIASGSGLTYTWQRKRPLDASFVTIVDVENYIENSSTNEIRILNAGSTQHPNGTQFQVIVSNGNCSVTSNVATLTVNEITNVSTGTNVIQCFGTNYSYTVTTSYPANVVSYQWKKSVTSGVWDDVINGGAYSGATSATLSITGGTPAESAEYRVYITFQSSGTDCNVASYTRTRKITFLPQLTTPVTSITQPTCSINTGTITVTVQSATDEYSFDNGVTYQTSNVKSGLAVGSYNVIIKNVAGCISSTTNCQIISETSTWNGTTWLNGNPDGSRDVIFEDDFNSIADIEACSCQITNGANVIINGTHTLKVTNAVNVVSGTLTFENNASLVQLNDTAVNTGNINYKRYTTPVRRYDFTYWSSPVAGQTLKNLSPNTLYDKYYGYNPDTGWVIYYNGTKIMDPGNGYLVRAPQNFSITAATIDYAPVFVGVPNNGVFNLSLLANKTYLFGNPYPSAIDADAFLDANMNVLEGTLYFWTHNTPPSNVAPGSQAYNYSANDYATYNRTGGVGTRVSTAKAANTGGVVPTGKIAASQGFFAPSSATGGTLIFNNGMRISGGVSGTNNSQFFKLSTTSKTATTNAITDKNRIWLNLTNNEGVFKQTLVGYIAGATNNYDTGFDGMSYDGNPFVDFYSVNNAVNLAIQARALPFVQQDSVPLGYKSTIKGDFQINIDHTDGILTSQNVFLEDKDLKVVHNLKKGAYTFSTEKGVFNNRFIMRYIDDNVSKKGITKETVSTGEVVVSVLNNVINVSSPKKLIAKISIYDVSGAIIYQKEEVLVNTFLIQNLNLAPQVMLVNVVLENGDTIATKIVY</sequence>
<dbReference type="Gene3D" id="2.60.40.2700">
    <property type="match status" value="2"/>
</dbReference>
<feature type="signal peptide" evidence="1">
    <location>
        <begin position="1"/>
        <end position="25"/>
    </location>
</feature>
<dbReference type="Proteomes" id="UP000178198">
    <property type="component" value="Chromosome"/>
</dbReference>
<dbReference type="EMBL" id="CP017774">
    <property type="protein sequence ID" value="AOZ98922.1"/>
    <property type="molecule type" value="Genomic_DNA"/>
</dbReference>
<dbReference type="STRING" id="1306519.BIW12_05455"/>
<accession>A0A1D9P8S7</accession>
<organism evidence="2 3">
    <name type="scientific">Flavobacterium commune</name>
    <dbReference type="NCBI Taxonomy" id="1306519"/>
    <lineage>
        <taxon>Bacteria</taxon>
        <taxon>Pseudomonadati</taxon>
        <taxon>Bacteroidota</taxon>
        <taxon>Flavobacteriia</taxon>
        <taxon>Flavobacteriales</taxon>
        <taxon>Flavobacteriaceae</taxon>
        <taxon>Flavobacterium</taxon>
    </lineage>
</organism>
<proteinExistence type="predicted"/>
<dbReference type="RefSeq" id="WP_071184168.1">
    <property type="nucleotide sequence ID" value="NZ_CP017774.1"/>
</dbReference>
<evidence type="ECO:0000313" key="3">
    <source>
        <dbReference type="Proteomes" id="UP000178198"/>
    </source>
</evidence>
<dbReference type="Gene3D" id="2.60.40.10">
    <property type="entry name" value="Immunoglobulins"/>
    <property type="match status" value="2"/>
</dbReference>
<keyword evidence="3" id="KW-1185">Reference proteome</keyword>
<dbReference type="KEGG" id="fcm:BIW12_05455"/>